<name>A0A9W4NZB7_9EURO</name>
<gene>
    <name evidence="1" type="ORF">PEGY_LOCUS143</name>
</gene>
<dbReference type="Proteomes" id="UP001154252">
    <property type="component" value="Unassembled WGS sequence"/>
</dbReference>
<feature type="non-terminal residue" evidence="1">
    <location>
        <position position="40"/>
    </location>
</feature>
<keyword evidence="2" id="KW-1185">Reference proteome</keyword>
<sequence length="40" mass="4382">EFDFVNVDASDPSRFPLGLDEEFNILLDGLPSGLCQRLAA</sequence>
<proteinExistence type="predicted"/>
<reference evidence="1" key="1">
    <citation type="submission" date="2021-07" db="EMBL/GenBank/DDBJ databases">
        <authorList>
            <person name="Branca A.L. A."/>
        </authorList>
    </citation>
    <scope>NUCLEOTIDE SEQUENCE</scope>
</reference>
<dbReference type="OrthoDB" id="4341458at2759"/>
<feature type="non-terminal residue" evidence="1">
    <location>
        <position position="1"/>
    </location>
</feature>
<organism evidence="1 2">
    <name type="scientific">Penicillium egyptiacum</name>
    <dbReference type="NCBI Taxonomy" id="1303716"/>
    <lineage>
        <taxon>Eukaryota</taxon>
        <taxon>Fungi</taxon>
        <taxon>Dikarya</taxon>
        <taxon>Ascomycota</taxon>
        <taxon>Pezizomycotina</taxon>
        <taxon>Eurotiomycetes</taxon>
        <taxon>Eurotiomycetidae</taxon>
        <taxon>Eurotiales</taxon>
        <taxon>Aspergillaceae</taxon>
        <taxon>Penicillium</taxon>
    </lineage>
</organism>
<evidence type="ECO:0000313" key="1">
    <source>
        <dbReference type="EMBL" id="CAG8881637.1"/>
    </source>
</evidence>
<comment type="caution">
    <text evidence="1">The sequence shown here is derived from an EMBL/GenBank/DDBJ whole genome shotgun (WGS) entry which is preliminary data.</text>
</comment>
<dbReference type="EMBL" id="CAJVRC010000287">
    <property type="protein sequence ID" value="CAG8881637.1"/>
    <property type="molecule type" value="Genomic_DNA"/>
</dbReference>
<accession>A0A9W4NZB7</accession>
<evidence type="ECO:0000313" key="2">
    <source>
        <dbReference type="Proteomes" id="UP001154252"/>
    </source>
</evidence>
<protein>
    <submittedName>
        <fullName evidence="1">Uncharacterized protein</fullName>
    </submittedName>
</protein>
<dbReference type="AlphaFoldDB" id="A0A9W4NZB7"/>